<evidence type="ECO:0000256" key="2">
    <source>
        <dbReference type="ARBA" id="ARBA00022737"/>
    </source>
</evidence>
<dbReference type="PROSITE" id="PS51094">
    <property type="entry name" value="PTS_EIIA_TYPE_2"/>
    <property type="match status" value="1"/>
</dbReference>
<dbReference type="InterPro" id="IPR036095">
    <property type="entry name" value="PTS_EIIB-like_sf"/>
</dbReference>
<evidence type="ECO:0000256" key="5">
    <source>
        <dbReference type="ARBA" id="ARBA00023163"/>
    </source>
</evidence>
<dbReference type="InterPro" id="IPR011608">
    <property type="entry name" value="PRD"/>
</dbReference>
<dbReference type="Pfam" id="PF08279">
    <property type="entry name" value="HTH_11"/>
    <property type="match status" value="1"/>
</dbReference>
<dbReference type="InterPro" id="IPR002178">
    <property type="entry name" value="PTS_EIIA_type-2_dom"/>
</dbReference>
<dbReference type="InterPro" id="IPR036634">
    <property type="entry name" value="PRD_sf"/>
</dbReference>
<dbReference type="Gene3D" id="3.40.930.10">
    <property type="entry name" value="Mannitol-specific EII, Chain A"/>
    <property type="match status" value="1"/>
</dbReference>
<dbReference type="SUPFAM" id="SSF63520">
    <property type="entry name" value="PTS-regulatory domain, PRD"/>
    <property type="match status" value="2"/>
</dbReference>
<keyword evidence="1" id="KW-0808">Transferase</keyword>
<dbReference type="SUPFAM" id="SSF46785">
    <property type="entry name" value="Winged helix' DNA-binding domain"/>
    <property type="match status" value="2"/>
</dbReference>
<dbReference type="GO" id="GO:0008982">
    <property type="term" value="F:protein-N(PI)-phosphohistidine-sugar phosphotransferase activity"/>
    <property type="evidence" value="ECO:0007669"/>
    <property type="project" value="InterPro"/>
</dbReference>
<evidence type="ECO:0000313" key="10">
    <source>
        <dbReference type="Proteomes" id="UP000284177"/>
    </source>
</evidence>
<dbReference type="Gene3D" id="1.10.1790.10">
    <property type="entry name" value="PRD domain"/>
    <property type="match status" value="2"/>
</dbReference>
<dbReference type="EMBL" id="MCIB01000015">
    <property type="protein sequence ID" value="RKD31793.1"/>
    <property type="molecule type" value="Genomic_DNA"/>
</dbReference>
<comment type="caution">
    <text evidence="9">The sequence shown here is derived from an EMBL/GenBank/DDBJ whole genome shotgun (WGS) entry which is preliminary data.</text>
</comment>
<dbReference type="PANTHER" id="PTHR30185:SF13">
    <property type="entry name" value="LICABCH OPERON REGULATOR-RELATED"/>
    <property type="match status" value="1"/>
</dbReference>
<evidence type="ECO:0000259" key="8">
    <source>
        <dbReference type="PROSITE" id="PS51372"/>
    </source>
</evidence>
<keyword evidence="5" id="KW-0804">Transcription</keyword>
<feature type="domain" description="PRD" evidence="8">
    <location>
        <begin position="300"/>
        <end position="407"/>
    </location>
</feature>
<keyword evidence="4" id="KW-0010">Activator</keyword>
<dbReference type="PANTHER" id="PTHR30185">
    <property type="entry name" value="CRYPTIC BETA-GLUCOSIDE BGL OPERON ANTITERMINATOR"/>
    <property type="match status" value="1"/>
</dbReference>
<dbReference type="RefSeq" id="WP_120169131.1">
    <property type="nucleotide sequence ID" value="NZ_MCIB01000015.1"/>
</dbReference>
<name>A0A419T2Y3_9FIRM</name>
<dbReference type="PROSITE" id="PS00372">
    <property type="entry name" value="PTS_EIIA_TYPE_2_HIS"/>
    <property type="match status" value="1"/>
</dbReference>
<dbReference type="InterPro" id="IPR013196">
    <property type="entry name" value="HTH_11"/>
</dbReference>
<organism evidence="9 10">
    <name type="scientific">Thermohalobacter berrensis</name>
    <dbReference type="NCBI Taxonomy" id="99594"/>
    <lineage>
        <taxon>Bacteria</taxon>
        <taxon>Bacillati</taxon>
        <taxon>Bacillota</taxon>
        <taxon>Tissierellia</taxon>
        <taxon>Tissierellales</taxon>
        <taxon>Thermohalobacteraceae</taxon>
        <taxon>Thermohalobacter</taxon>
    </lineage>
</organism>
<dbReference type="CDD" id="cd05568">
    <property type="entry name" value="PTS_IIB_bgl_like"/>
    <property type="match status" value="1"/>
</dbReference>
<dbReference type="Proteomes" id="UP000284177">
    <property type="component" value="Unassembled WGS sequence"/>
</dbReference>
<dbReference type="Pfam" id="PF00359">
    <property type="entry name" value="PTS_EIIA_2"/>
    <property type="match status" value="1"/>
</dbReference>
<dbReference type="Gene3D" id="3.40.50.2300">
    <property type="match status" value="1"/>
</dbReference>
<dbReference type="GO" id="GO:0009401">
    <property type="term" value="P:phosphoenolpyruvate-dependent sugar phosphotransferase system"/>
    <property type="evidence" value="ECO:0007669"/>
    <property type="project" value="InterPro"/>
</dbReference>
<keyword evidence="2" id="KW-0677">Repeat</keyword>
<dbReference type="Pfam" id="PF00874">
    <property type="entry name" value="PRD"/>
    <property type="match status" value="2"/>
</dbReference>
<reference evidence="9 10" key="1">
    <citation type="submission" date="2016-08" db="EMBL/GenBank/DDBJ databases">
        <title>Novel Firmicutes and Novel Genomes.</title>
        <authorList>
            <person name="Poppleton D.I."/>
            <person name="Gribaldo S."/>
        </authorList>
    </citation>
    <scope>NUCLEOTIDE SEQUENCE [LARGE SCALE GENOMIC DNA]</scope>
    <source>
        <strain evidence="9 10">CTT3</strain>
    </source>
</reference>
<evidence type="ECO:0000259" key="6">
    <source>
        <dbReference type="PROSITE" id="PS51094"/>
    </source>
</evidence>
<proteinExistence type="predicted"/>
<dbReference type="SUPFAM" id="SSF52794">
    <property type="entry name" value="PTS system IIB component-like"/>
    <property type="match status" value="1"/>
</dbReference>
<dbReference type="OrthoDB" id="3175596at2"/>
<accession>A0A419T2Y3</accession>
<dbReference type="InterPro" id="IPR036388">
    <property type="entry name" value="WH-like_DNA-bd_sf"/>
</dbReference>
<dbReference type="InterPro" id="IPR016152">
    <property type="entry name" value="PTrfase/Anion_transptr"/>
</dbReference>
<feature type="domain" description="PRD" evidence="8">
    <location>
        <begin position="186"/>
        <end position="291"/>
    </location>
</feature>
<dbReference type="AlphaFoldDB" id="A0A419T2Y3"/>
<keyword evidence="10" id="KW-1185">Reference proteome</keyword>
<dbReference type="Pfam" id="PF05043">
    <property type="entry name" value="Mga"/>
    <property type="match status" value="1"/>
</dbReference>
<evidence type="ECO:0000256" key="4">
    <source>
        <dbReference type="ARBA" id="ARBA00023159"/>
    </source>
</evidence>
<keyword evidence="3" id="KW-0805">Transcription regulation</keyword>
<dbReference type="PROSITE" id="PS51372">
    <property type="entry name" value="PRD_2"/>
    <property type="match status" value="2"/>
</dbReference>
<dbReference type="GO" id="GO:0006355">
    <property type="term" value="P:regulation of DNA-templated transcription"/>
    <property type="evidence" value="ECO:0007669"/>
    <property type="project" value="InterPro"/>
</dbReference>
<dbReference type="InterPro" id="IPR036390">
    <property type="entry name" value="WH_DNA-bd_sf"/>
</dbReference>
<dbReference type="Gene3D" id="1.10.10.10">
    <property type="entry name" value="Winged helix-like DNA-binding domain superfamily/Winged helix DNA-binding domain"/>
    <property type="match status" value="2"/>
</dbReference>
<dbReference type="InterPro" id="IPR007737">
    <property type="entry name" value="Mga_HTH"/>
</dbReference>
<feature type="domain" description="PTS EIIB type-2" evidence="7">
    <location>
        <begin position="413"/>
        <end position="502"/>
    </location>
</feature>
<evidence type="ECO:0000313" key="9">
    <source>
        <dbReference type="EMBL" id="RKD31793.1"/>
    </source>
</evidence>
<protein>
    <submittedName>
        <fullName evidence="9">Transcriptional antiterminator BglG</fullName>
    </submittedName>
</protein>
<evidence type="ECO:0000259" key="7">
    <source>
        <dbReference type="PROSITE" id="PS51099"/>
    </source>
</evidence>
<evidence type="ECO:0000256" key="1">
    <source>
        <dbReference type="ARBA" id="ARBA00022679"/>
    </source>
</evidence>
<sequence>MSFDARKKKILSGFINSNGPITGKYLSKAVGVSSRTIRNDIKLLNKELNKKGVRITSNPGIGYSIEPNNKDSIKILKDLTKSKKDLPILPEERVFYIIKKLLYSDDYITLENLAEELYVSKSTIVNDVNRVEEWLMKRNLKLHKKPNYGIKIEGDEINLRFSISDYLTNLKLRYDNVVENQQLREMLADIDVDKIKNIILESYKDMPLKLSDMAFNNLVIHIAIAIKRIREGKKIFLPHSEINSLRYKKEYSISEKIVSELEKDFCIDIPDEEKGYITIHLLGTKALKDKNLDNREIKNTIGNSLMELIEEMVKEVYRVYNVDFSDDKDLLYGLALHLRTTLNRLKYNMNLRNPLLKEIKEEYPHAFEMAITASKVLEKIENTSIDENEIGYIAMHFGAAIERKKYLEKKERKRIAIICATGMGTAQFLASKIKKTFINVDIIGVFPSYKIDEILSQKPDLILSTVPLEVKDIPTIHISTLLSKGDLERVNRALENSTETDDKELLIDLFDKDLFITNIEHTDKFQVIKDLSRLLYDKNIVKENYEHSIVEREKISSTSIGNLIAIPHAILGNAISSKIAVGILKKPIKWGKDRVQLVFLLAFEKMSDKYFEKIFDVFFQIINDKTKVLKLISAKNFDDFINILRGN</sequence>
<dbReference type="PROSITE" id="PS51099">
    <property type="entry name" value="PTS_EIIB_TYPE_2"/>
    <property type="match status" value="1"/>
</dbReference>
<dbReference type="InterPro" id="IPR013011">
    <property type="entry name" value="PTS_EIIB_2"/>
</dbReference>
<gene>
    <name evidence="9" type="ORF">BET03_11980</name>
</gene>
<dbReference type="SUPFAM" id="SSF55804">
    <property type="entry name" value="Phoshotransferase/anion transport protein"/>
    <property type="match status" value="1"/>
</dbReference>
<dbReference type="InterPro" id="IPR050661">
    <property type="entry name" value="BglG_antiterminators"/>
</dbReference>
<evidence type="ECO:0000256" key="3">
    <source>
        <dbReference type="ARBA" id="ARBA00023015"/>
    </source>
</evidence>
<dbReference type="CDD" id="cd00211">
    <property type="entry name" value="PTS_IIA_fru"/>
    <property type="match status" value="1"/>
</dbReference>
<feature type="domain" description="PTS EIIA type-2" evidence="6">
    <location>
        <begin position="508"/>
        <end position="647"/>
    </location>
</feature>